<evidence type="ECO:0000313" key="2">
    <source>
        <dbReference type="Proteomes" id="UP001642464"/>
    </source>
</evidence>
<reference evidence="1 2" key="1">
    <citation type="submission" date="2024-02" db="EMBL/GenBank/DDBJ databases">
        <authorList>
            <person name="Chen Y."/>
            <person name="Shah S."/>
            <person name="Dougan E. K."/>
            <person name="Thang M."/>
            <person name="Chan C."/>
        </authorList>
    </citation>
    <scope>NUCLEOTIDE SEQUENCE [LARGE SCALE GENOMIC DNA]</scope>
</reference>
<dbReference type="EMBL" id="CAXAMM010002980">
    <property type="protein sequence ID" value="CAK8998078.1"/>
    <property type="molecule type" value="Genomic_DNA"/>
</dbReference>
<name>A0ABP0I705_9DINO</name>
<proteinExistence type="predicted"/>
<sequence length="94" mass="10730">YTAPGEIFRCFRVRQALHRCVEESTGFLEVYERLVQKVLVPWLKQQAELSERTRFSYQFPPTLRLQPGNSEELLGFQSSRGEAVGGPVLLCGLD</sequence>
<feature type="non-terminal residue" evidence="1">
    <location>
        <position position="1"/>
    </location>
</feature>
<feature type="non-terminal residue" evidence="1">
    <location>
        <position position="94"/>
    </location>
</feature>
<comment type="caution">
    <text evidence="1">The sequence shown here is derived from an EMBL/GenBank/DDBJ whole genome shotgun (WGS) entry which is preliminary data.</text>
</comment>
<evidence type="ECO:0000313" key="1">
    <source>
        <dbReference type="EMBL" id="CAK8998078.1"/>
    </source>
</evidence>
<dbReference type="Proteomes" id="UP001642464">
    <property type="component" value="Unassembled WGS sequence"/>
</dbReference>
<organism evidence="1 2">
    <name type="scientific">Durusdinium trenchii</name>
    <dbReference type="NCBI Taxonomy" id="1381693"/>
    <lineage>
        <taxon>Eukaryota</taxon>
        <taxon>Sar</taxon>
        <taxon>Alveolata</taxon>
        <taxon>Dinophyceae</taxon>
        <taxon>Suessiales</taxon>
        <taxon>Symbiodiniaceae</taxon>
        <taxon>Durusdinium</taxon>
    </lineage>
</organism>
<accession>A0ABP0I705</accession>
<gene>
    <name evidence="1" type="ORF">SCF082_LOCUS5477</name>
</gene>
<protein>
    <submittedName>
        <fullName evidence="1">Uncharacterized protein</fullName>
    </submittedName>
</protein>
<keyword evidence="2" id="KW-1185">Reference proteome</keyword>